<evidence type="ECO:0000313" key="1">
    <source>
        <dbReference type="EMBL" id="PJF31368.1"/>
    </source>
</evidence>
<protein>
    <submittedName>
        <fullName evidence="1">Uncharacterized protein</fullName>
    </submittedName>
</protein>
<proteinExistence type="predicted"/>
<dbReference type="AlphaFoldDB" id="A0A2M8P1E6"/>
<name>A0A2M8P1E6_9CHLR</name>
<evidence type="ECO:0000313" key="2">
    <source>
        <dbReference type="Proteomes" id="UP000228921"/>
    </source>
</evidence>
<dbReference type="EMBL" id="PGTK01000003">
    <property type="protein sequence ID" value="PJF31368.1"/>
    <property type="molecule type" value="Genomic_DNA"/>
</dbReference>
<comment type="caution">
    <text evidence="1">The sequence shown here is derived from an EMBL/GenBank/DDBJ whole genome shotgun (WGS) entry which is preliminary data.</text>
</comment>
<organism evidence="1 2">
    <name type="scientific">Candidatus Thermofonsia Clade 1 bacterium</name>
    <dbReference type="NCBI Taxonomy" id="2364210"/>
    <lineage>
        <taxon>Bacteria</taxon>
        <taxon>Bacillati</taxon>
        <taxon>Chloroflexota</taxon>
        <taxon>Candidatus Thermofontia</taxon>
        <taxon>Candidatus Thermofonsia Clade 1</taxon>
    </lineage>
</organism>
<dbReference type="Proteomes" id="UP000228921">
    <property type="component" value="Unassembled WGS sequence"/>
</dbReference>
<gene>
    <name evidence="1" type="ORF">CUN51_03290</name>
</gene>
<reference evidence="1 2" key="1">
    <citation type="submission" date="2017-11" db="EMBL/GenBank/DDBJ databases">
        <title>Evolution of Phototrophy in the Chloroflexi Phylum Driven by Horizontal Gene Transfer.</title>
        <authorList>
            <person name="Ward L.M."/>
            <person name="Hemp J."/>
            <person name="Shih P.M."/>
            <person name="Mcglynn S.E."/>
            <person name="Fischer W."/>
        </authorList>
    </citation>
    <scope>NUCLEOTIDE SEQUENCE [LARGE SCALE GENOMIC DNA]</scope>
    <source>
        <strain evidence="1">CP2_2F</strain>
    </source>
</reference>
<accession>A0A2M8P1E6</accession>
<sequence>MAVGVGVGAAAGGVLSGIQNFFSKLIQEGRDARDGFVKAINKALGTGVGEAASKLAERFIKEGMSASKKALIGIGGALGGGVLGGAVDLAFAFINGTPIDGNMVFDQLVSGGIQGLIGLHPVGRAVLLADAGIQIVGQSAAQFAANNADWLAYGDLARAESIRQTAQRFSTALDNLSLDNRIDGIVGAIRSGVQNRDFLGAVGGVAAELSRFVVGGVGGTVAEGATLALQAGLGLVQRAGDVIGNLASGAGNVVRNLFSFAW</sequence>